<dbReference type="AlphaFoldDB" id="A0A6B1DWT3"/>
<dbReference type="InterPro" id="IPR036388">
    <property type="entry name" value="WH-like_DNA-bd_sf"/>
</dbReference>
<evidence type="ECO:0000313" key="3">
    <source>
        <dbReference type="EMBL" id="MYD91173.1"/>
    </source>
</evidence>
<organism evidence="3">
    <name type="scientific">Caldilineaceae bacterium SB0662_bin_9</name>
    <dbReference type="NCBI Taxonomy" id="2605258"/>
    <lineage>
        <taxon>Bacteria</taxon>
        <taxon>Bacillati</taxon>
        <taxon>Chloroflexota</taxon>
        <taxon>Caldilineae</taxon>
        <taxon>Caldilineales</taxon>
        <taxon>Caldilineaceae</taxon>
    </lineage>
</organism>
<protein>
    <submittedName>
        <fullName evidence="3">Transposase</fullName>
    </submittedName>
</protein>
<dbReference type="InterPro" id="IPR009057">
    <property type="entry name" value="Homeodomain-like_sf"/>
</dbReference>
<dbReference type="SUPFAM" id="SSF46689">
    <property type="entry name" value="Homeodomain-like"/>
    <property type="match status" value="1"/>
</dbReference>
<comment type="caution">
    <text evidence="3">The sequence shown here is derived from an EMBL/GenBank/DDBJ whole genome shotgun (WGS) entry which is preliminary data.</text>
</comment>
<dbReference type="EMBL" id="VXPY01000089">
    <property type="protein sequence ID" value="MYD91173.1"/>
    <property type="molecule type" value="Genomic_DNA"/>
</dbReference>
<feature type="domain" description="Winged helix-turn helix" evidence="2">
    <location>
        <begin position="109"/>
        <end position="163"/>
    </location>
</feature>
<dbReference type="Pfam" id="PF13592">
    <property type="entry name" value="HTH_33"/>
    <property type="match status" value="1"/>
</dbReference>
<feature type="region of interest" description="Disordered" evidence="1">
    <location>
        <begin position="146"/>
        <end position="167"/>
    </location>
</feature>
<proteinExistence type="predicted"/>
<dbReference type="Pfam" id="PF13384">
    <property type="entry name" value="HTH_23"/>
    <property type="match status" value="1"/>
</dbReference>
<accession>A0A6B1DWT3</accession>
<name>A0A6B1DWT3_9CHLR</name>
<dbReference type="Gene3D" id="1.10.10.10">
    <property type="entry name" value="Winged helix-like DNA-binding domain superfamily/Winged helix DNA-binding domain"/>
    <property type="match status" value="1"/>
</dbReference>
<evidence type="ECO:0000256" key="1">
    <source>
        <dbReference type="SAM" id="MobiDB-lite"/>
    </source>
</evidence>
<gene>
    <name evidence="3" type="ORF">F4Y08_12685</name>
</gene>
<dbReference type="InterPro" id="IPR025959">
    <property type="entry name" value="Winged_HTH_dom"/>
</dbReference>
<sequence length="167" mass="18559">MARPAVIPWAEADTVEALHQRYLAEADGVVRTRLHALWLLRQPQAGWPPTTVAAALGVQRSSVQRWLKWYREGGLAMVCGRRKGGVGKPSYLTPAQQEQLVTAAATGRFATAQAVRDWLEAEFGVVYTRDSLYTLLPRLGIRLKRPRHTKADPQSQATWKKESSGNG</sequence>
<evidence type="ECO:0000259" key="2">
    <source>
        <dbReference type="Pfam" id="PF13592"/>
    </source>
</evidence>
<reference evidence="3" key="1">
    <citation type="submission" date="2019-09" db="EMBL/GenBank/DDBJ databases">
        <title>Characterisation of the sponge microbiome using genome-centric metagenomics.</title>
        <authorList>
            <person name="Engelberts J.P."/>
            <person name="Robbins S.J."/>
            <person name="De Goeij J.M."/>
            <person name="Aranda M."/>
            <person name="Bell S.C."/>
            <person name="Webster N.S."/>
        </authorList>
    </citation>
    <scope>NUCLEOTIDE SEQUENCE</scope>
    <source>
        <strain evidence="3">SB0662_bin_9</strain>
    </source>
</reference>